<dbReference type="AlphaFoldDB" id="A0A6A6SUG2"/>
<name>A0A6A6SUG2_9PLEO</name>
<dbReference type="OrthoDB" id="10526829at2759"/>
<keyword evidence="1" id="KW-0732">Signal</keyword>
<feature type="chain" id="PRO_5025441349" evidence="1">
    <location>
        <begin position="20"/>
        <end position="183"/>
    </location>
</feature>
<sequence length="183" mass="20601">MRASFVALFPLLALAVAYPDQLTKRVPKYDIYLYEETDCQGDYGHMCEETEADRCCYRTGDPDWLFASADYGDAGSTQRSDVAQIRGYTKDGTNYCHWRITQDDKCATHSFGVAFSGAMVYAGSETPTRKRGEGAVEANKIFYKEGNRRWTIDVDSDKAKGFSASNQKKSYLKMNGKLDILEN</sequence>
<organism evidence="2 3">
    <name type="scientific">Lophiostoma macrostomum CBS 122681</name>
    <dbReference type="NCBI Taxonomy" id="1314788"/>
    <lineage>
        <taxon>Eukaryota</taxon>
        <taxon>Fungi</taxon>
        <taxon>Dikarya</taxon>
        <taxon>Ascomycota</taxon>
        <taxon>Pezizomycotina</taxon>
        <taxon>Dothideomycetes</taxon>
        <taxon>Pleosporomycetidae</taxon>
        <taxon>Pleosporales</taxon>
        <taxon>Lophiostomataceae</taxon>
        <taxon>Lophiostoma</taxon>
    </lineage>
</organism>
<reference evidence="2" key="1">
    <citation type="journal article" date="2020" name="Stud. Mycol.">
        <title>101 Dothideomycetes genomes: a test case for predicting lifestyles and emergence of pathogens.</title>
        <authorList>
            <person name="Haridas S."/>
            <person name="Albert R."/>
            <person name="Binder M."/>
            <person name="Bloem J."/>
            <person name="Labutti K."/>
            <person name="Salamov A."/>
            <person name="Andreopoulos B."/>
            <person name="Baker S."/>
            <person name="Barry K."/>
            <person name="Bills G."/>
            <person name="Bluhm B."/>
            <person name="Cannon C."/>
            <person name="Castanera R."/>
            <person name="Culley D."/>
            <person name="Daum C."/>
            <person name="Ezra D."/>
            <person name="Gonzalez J."/>
            <person name="Henrissat B."/>
            <person name="Kuo A."/>
            <person name="Liang C."/>
            <person name="Lipzen A."/>
            <person name="Lutzoni F."/>
            <person name="Magnuson J."/>
            <person name="Mondo S."/>
            <person name="Nolan M."/>
            <person name="Ohm R."/>
            <person name="Pangilinan J."/>
            <person name="Park H.-J."/>
            <person name="Ramirez L."/>
            <person name="Alfaro M."/>
            <person name="Sun H."/>
            <person name="Tritt A."/>
            <person name="Yoshinaga Y."/>
            <person name="Zwiers L.-H."/>
            <person name="Turgeon B."/>
            <person name="Goodwin S."/>
            <person name="Spatafora J."/>
            <person name="Crous P."/>
            <person name="Grigoriev I."/>
        </authorList>
    </citation>
    <scope>NUCLEOTIDE SEQUENCE</scope>
    <source>
        <strain evidence="2">CBS 122681</strain>
    </source>
</reference>
<accession>A0A6A6SUG2</accession>
<protein>
    <submittedName>
        <fullName evidence="2">Uncharacterized protein</fullName>
    </submittedName>
</protein>
<keyword evidence="3" id="KW-1185">Reference proteome</keyword>
<evidence type="ECO:0000256" key="1">
    <source>
        <dbReference type="SAM" id="SignalP"/>
    </source>
</evidence>
<evidence type="ECO:0000313" key="2">
    <source>
        <dbReference type="EMBL" id="KAF2649844.1"/>
    </source>
</evidence>
<proteinExistence type="predicted"/>
<feature type="signal peptide" evidence="1">
    <location>
        <begin position="1"/>
        <end position="19"/>
    </location>
</feature>
<dbReference type="Proteomes" id="UP000799324">
    <property type="component" value="Unassembled WGS sequence"/>
</dbReference>
<gene>
    <name evidence="2" type="ORF">K491DRAFT_683523</name>
</gene>
<evidence type="ECO:0000313" key="3">
    <source>
        <dbReference type="Proteomes" id="UP000799324"/>
    </source>
</evidence>
<dbReference type="EMBL" id="MU004477">
    <property type="protein sequence ID" value="KAF2649844.1"/>
    <property type="molecule type" value="Genomic_DNA"/>
</dbReference>